<dbReference type="PROSITE" id="PS51186">
    <property type="entry name" value="GNAT"/>
    <property type="match status" value="1"/>
</dbReference>
<evidence type="ECO:0000259" key="3">
    <source>
        <dbReference type="PROSITE" id="PS51186"/>
    </source>
</evidence>
<feature type="domain" description="N-acetyltransferase" evidence="3">
    <location>
        <begin position="1"/>
        <end position="151"/>
    </location>
</feature>
<protein>
    <submittedName>
        <fullName evidence="4">L-amino acid N-acyltransferase MnaT</fullName>
        <ecNumber evidence="4">2.3.1.-</ecNumber>
    </submittedName>
</protein>
<dbReference type="EMBL" id="OMOI01000001">
    <property type="protein sequence ID" value="SPF75681.1"/>
    <property type="molecule type" value="Genomic_DNA"/>
</dbReference>
<evidence type="ECO:0000256" key="1">
    <source>
        <dbReference type="ARBA" id="ARBA00022679"/>
    </source>
</evidence>
<dbReference type="SUPFAM" id="SSF55729">
    <property type="entry name" value="Acyl-CoA N-acyltransferases (Nat)"/>
    <property type="match status" value="1"/>
</dbReference>
<dbReference type="GO" id="GO:0016747">
    <property type="term" value="F:acyltransferase activity, transferring groups other than amino-acyl groups"/>
    <property type="evidence" value="ECO:0007669"/>
    <property type="project" value="InterPro"/>
</dbReference>
<dbReference type="Proteomes" id="UP000244911">
    <property type="component" value="Unassembled WGS sequence"/>
</dbReference>
<dbReference type="InterPro" id="IPR016181">
    <property type="entry name" value="Acyl_CoA_acyltransferase"/>
</dbReference>
<proteinExistence type="predicted"/>
<name>A0A2R8AHZ5_9RHOB</name>
<dbReference type="CDD" id="cd04301">
    <property type="entry name" value="NAT_SF"/>
    <property type="match status" value="1"/>
</dbReference>
<evidence type="ECO:0000313" key="4">
    <source>
        <dbReference type="EMBL" id="SPF75681.1"/>
    </source>
</evidence>
<dbReference type="Pfam" id="PF00583">
    <property type="entry name" value="Acetyltransf_1"/>
    <property type="match status" value="1"/>
</dbReference>
<dbReference type="PANTHER" id="PTHR43072:SF23">
    <property type="entry name" value="UPF0039 PROTEIN C11D3.02C"/>
    <property type="match status" value="1"/>
</dbReference>
<reference evidence="4 5" key="1">
    <citation type="submission" date="2018-03" db="EMBL/GenBank/DDBJ databases">
        <authorList>
            <person name="Keele B.F."/>
        </authorList>
    </citation>
    <scope>NUCLEOTIDE SEQUENCE [LARGE SCALE GENOMIC DNA]</scope>
    <source>
        <strain evidence="4 5">CECT 8811</strain>
    </source>
</reference>
<dbReference type="RefSeq" id="WP_108855755.1">
    <property type="nucleotide sequence ID" value="NZ_OMOI01000001.1"/>
</dbReference>
<sequence length="151" mass="16631">MTDAPAIQKLWNLAILETLITFNSVPKTRLEVETAIESAKCMLVAEEAGQVIGYASFDQFRAGVGYAHTAEHSIMMDPDARGRGAGRFLMTQIEDEARTQGFHSMIAGVSRSNPMGEPFHAAMGYQTVGVIPQAGRKHDQWHDLVLMQKIL</sequence>
<dbReference type="OrthoDB" id="5459937at2"/>
<dbReference type="Gene3D" id="3.40.630.30">
    <property type="match status" value="1"/>
</dbReference>
<dbReference type="AlphaFoldDB" id="A0A2R8AHZ5"/>
<dbReference type="InterPro" id="IPR000182">
    <property type="entry name" value="GNAT_dom"/>
</dbReference>
<evidence type="ECO:0000313" key="5">
    <source>
        <dbReference type="Proteomes" id="UP000244911"/>
    </source>
</evidence>
<accession>A0A2R8AHZ5</accession>
<keyword evidence="2 4" id="KW-0012">Acyltransferase</keyword>
<keyword evidence="5" id="KW-1185">Reference proteome</keyword>
<organism evidence="4 5">
    <name type="scientific">Aliiroseovarius pelagivivens</name>
    <dbReference type="NCBI Taxonomy" id="1639690"/>
    <lineage>
        <taxon>Bacteria</taxon>
        <taxon>Pseudomonadati</taxon>
        <taxon>Pseudomonadota</taxon>
        <taxon>Alphaproteobacteria</taxon>
        <taxon>Rhodobacterales</taxon>
        <taxon>Paracoccaceae</taxon>
        <taxon>Aliiroseovarius</taxon>
    </lineage>
</organism>
<dbReference type="EC" id="2.3.1.-" evidence="4"/>
<evidence type="ECO:0000256" key="2">
    <source>
        <dbReference type="ARBA" id="ARBA00023315"/>
    </source>
</evidence>
<gene>
    <name evidence="4" type="primary">mnaT</name>
    <name evidence="4" type="ORF">ALP8811_00674</name>
</gene>
<keyword evidence="1 4" id="KW-0808">Transferase</keyword>
<dbReference type="PANTHER" id="PTHR43072">
    <property type="entry name" value="N-ACETYLTRANSFERASE"/>
    <property type="match status" value="1"/>
</dbReference>